<dbReference type="InterPro" id="IPR016162">
    <property type="entry name" value="Ald_DH_N"/>
</dbReference>
<dbReference type="InterPro" id="IPR029510">
    <property type="entry name" value="Ald_DH_CS_GLU"/>
</dbReference>
<protein>
    <recommendedName>
        <fullName evidence="3">Aldehyde dehydrogenase domain-containing protein</fullName>
    </recommendedName>
</protein>
<evidence type="ECO:0000313" key="4">
    <source>
        <dbReference type="EMBL" id="KKN14867.1"/>
    </source>
</evidence>
<evidence type="ECO:0000256" key="1">
    <source>
        <dbReference type="ARBA" id="ARBA00009986"/>
    </source>
</evidence>
<dbReference type="SUPFAM" id="SSF53720">
    <property type="entry name" value="ALDH-like"/>
    <property type="match status" value="1"/>
</dbReference>
<comment type="caution">
    <text evidence="4">The sequence shown here is derived from an EMBL/GenBank/DDBJ whole genome shotgun (WGS) entry which is preliminary data.</text>
</comment>
<dbReference type="AlphaFoldDB" id="A0A0F9NS69"/>
<name>A0A0F9NS69_9ZZZZ</name>
<reference evidence="4" key="1">
    <citation type="journal article" date="2015" name="Nature">
        <title>Complex archaea that bridge the gap between prokaryotes and eukaryotes.</title>
        <authorList>
            <person name="Spang A."/>
            <person name="Saw J.H."/>
            <person name="Jorgensen S.L."/>
            <person name="Zaremba-Niedzwiedzka K."/>
            <person name="Martijn J."/>
            <person name="Lind A.E."/>
            <person name="van Eijk R."/>
            <person name="Schleper C."/>
            <person name="Guy L."/>
            <person name="Ettema T.J."/>
        </authorList>
    </citation>
    <scope>NUCLEOTIDE SEQUENCE</scope>
</reference>
<feature type="domain" description="Aldehyde dehydrogenase" evidence="3">
    <location>
        <begin position="17"/>
        <end position="490"/>
    </location>
</feature>
<dbReference type="Gene3D" id="3.40.605.10">
    <property type="entry name" value="Aldehyde Dehydrogenase, Chain A, domain 1"/>
    <property type="match status" value="1"/>
</dbReference>
<evidence type="ECO:0000256" key="2">
    <source>
        <dbReference type="ARBA" id="ARBA00023002"/>
    </source>
</evidence>
<dbReference type="PANTHER" id="PTHR42804">
    <property type="entry name" value="ALDEHYDE DEHYDROGENASE"/>
    <property type="match status" value="1"/>
</dbReference>
<dbReference type="EMBL" id="LAZR01003774">
    <property type="protein sequence ID" value="KKN14867.1"/>
    <property type="molecule type" value="Genomic_DNA"/>
</dbReference>
<keyword evidence="2" id="KW-0560">Oxidoreductase</keyword>
<proteinExistence type="inferred from homology"/>
<sequence length="496" mass="52666">MKIPFTHLNKLYINGLWEEGGEGTEEIINPATEEVIGHAPVGDVAAARTAIAAAREAFDRGPWPWLSVAERAVYMRRMHAALVSRREQIAALIVAEVGCSQMVTQSMQVDMPLGHVLKAIDRSLVTEARQIPVEAVPNQMNPSGPMILGSGSIEREPVGVVSGITGYNFPFLLNLAKVFPALLAGNTLVLKPSPFTPYSALLLGEIADEIGLPKGVLNIVTGGVEVGSLLSSDPQVDLVSFTGSEAVGINIMTQAAATLKRVHLELGGKSALIVRADADVQAAAMGAVAGLMINAGQGCALLTRFVVHNLVREQFVQCARAIASQFKVGDPADPSVMMGPLIRESQRAKVEDLIASGHEQGAKLVCGGGRPEGMEKGFFVDITLFDEVKNDMTIAQEEIFGPVGVVIGFDTDEEAIAIANDSRFGLNGGVMTADAAVAYKMAKRIRAGSVYLNEGGGTMPYAPIGGFKRSGIGREFGPDWLNEFTEEKSIIYPVGR</sequence>
<dbReference type="PANTHER" id="PTHR42804:SF1">
    <property type="entry name" value="ALDEHYDE DEHYDROGENASE-RELATED"/>
    <property type="match status" value="1"/>
</dbReference>
<dbReference type="Gene3D" id="3.40.309.10">
    <property type="entry name" value="Aldehyde Dehydrogenase, Chain A, domain 2"/>
    <property type="match status" value="1"/>
</dbReference>
<accession>A0A0F9NS69</accession>
<dbReference type="InterPro" id="IPR016163">
    <property type="entry name" value="Ald_DH_C"/>
</dbReference>
<comment type="similarity">
    <text evidence="1">Belongs to the aldehyde dehydrogenase family.</text>
</comment>
<dbReference type="PROSITE" id="PS00687">
    <property type="entry name" value="ALDEHYDE_DEHYDR_GLU"/>
    <property type="match status" value="1"/>
</dbReference>
<dbReference type="GO" id="GO:0016620">
    <property type="term" value="F:oxidoreductase activity, acting on the aldehyde or oxo group of donors, NAD or NADP as acceptor"/>
    <property type="evidence" value="ECO:0007669"/>
    <property type="project" value="InterPro"/>
</dbReference>
<dbReference type="InterPro" id="IPR015590">
    <property type="entry name" value="Aldehyde_DH_dom"/>
</dbReference>
<dbReference type="CDD" id="cd07089">
    <property type="entry name" value="ALDH_CddD-AldA-like"/>
    <property type="match status" value="1"/>
</dbReference>
<dbReference type="InterPro" id="IPR016161">
    <property type="entry name" value="Ald_DH/histidinol_DH"/>
</dbReference>
<dbReference type="FunFam" id="3.40.605.10:FF:000007">
    <property type="entry name" value="NAD/NADP-dependent betaine aldehyde dehydrogenase"/>
    <property type="match status" value="1"/>
</dbReference>
<evidence type="ECO:0000259" key="3">
    <source>
        <dbReference type="Pfam" id="PF00171"/>
    </source>
</evidence>
<organism evidence="4">
    <name type="scientific">marine sediment metagenome</name>
    <dbReference type="NCBI Taxonomy" id="412755"/>
    <lineage>
        <taxon>unclassified sequences</taxon>
        <taxon>metagenomes</taxon>
        <taxon>ecological metagenomes</taxon>
    </lineage>
</organism>
<dbReference type="Pfam" id="PF00171">
    <property type="entry name" value="Aldedh"/>
    <property type="match status" value="1"/>
</dbReference>
<gene>
    <name evidence="4" type="ORF">LCGC14_0991780</name>
</gene>
<dbReference type="FunFam" id="3.40.309.10:FF:000009">
    <property type="entry name" value="Aldehyde dehydrogenase A"/>
    <property type="match status" value="1"/>
</dbReference>